<accession>A0A401T2V0</accession>
<reference evidence="1 2" key="1">
    <citation type="journal article" date="2018" name="Nat. Ecol. Evol.">
        <title>Shark genomes provide insights into elasmobranch evolution and the origin of vertebrates.</title>
        <authorList>
            <person name="Hara Y"/>
            <person name="Yamaguchi K"/>
            <person name="Onimaru K"/>
            <person name="Kadota M"/>
            <person name="Koyanagi M"/>
            <person name="Keeley SD"/>
            <person name="Tatsumi K"/>
            <person name="Tanaka K"/>
            <person name="Motone F"/>
            <person name="Kageyama Y"/>
            <person name="Nozu R"/>
            <person name="Adachi N"/>
            <person name="Nishimura O"/>
            <person name="Nakagawa R"/>
            <person name="Tanegashima C"/>
            <person name="Kiyatake I"/>
            <person name="Matsumoto R"/>
            <person name="Murakumo K"/>
            <person name="Nishida K"/>
            <person name="Terakita A"/>
            <person name="Kuratani S"/>
            <person name="Sato K"/>
            <person name="Hyodo S Kuraku.S."/>
        </authorList>
    </citation>
    <scope>NUCLEOTIDE SEQUENCE [LARGE SCALE GENOMIC DNA]</scope>
</reference>
<comment type="caution">
    <text evidence="1">The sequence shown here is derived from an EMBL/GenBank/DDBJ whole genome shotgun (WGS) entry which is preliminary data.</text>
</comment>
<evidence type="ECO:0000313" key="2">
    <source>
        <dbReference type="Proteomes" id="UP000287033"/>
    </source>
</evidence>
<organism evidence="1 2">
    <name type="scientific">Chiloscyllium punctatum</name>
    <name type="common">Brownbanded bambooshark</name>
    <name type="synonym">Hemiscyllium punctatum</name>
    <dbReference type="NCBI Taxonomy" id="137246"/>
    <lineage>
        <taxon>Eukaryota</taxon>
        <taxon>Metazoa</taxon>
        <taxon>Chordata</taxon>
        <taxon>Craniata</taxon>
        <taxon>Vertebrata</taxon>
        <taxon>Chondrichthyes</taxon>
        <taxon>Elasmobranchii</taxon>
        <taxon>Galeomorphii</taxon>
        <taxon>Galeoidea</taxon>
        <taxon>Orectolobiformes</taxon>
        <taxon>Hemiscylliidae</taxon>
        <taxon>Chiloscyllium</taxon>
    </lineage>
</organism>
<sequence length="97" mass="11358">MQAQQRKCTIPPHLQDWLGVQVRSCTVLASTILTTDLREEPYGLKLLQEDMHRMKAEMKQEPLTLPLKTRRLQNCHSDTIMKTHLWVKVCQLLKGMF</sequence>
<evidence type="ECO:0000313" key="1">
    <source>
        <dbReference type="EMBL" id="GCC36986.1"/>
    </source>
</evidence>
<proteinExistence type="predicted"/>
<dbReference type="EMBL" id="BEZZ01000922">
    <property type="protein sequence ID" value="GCC36986.1"/>
    <property type="molecule type" value="Genomic_DNA"/>
</dbReference>
<dbReference type="Proteomes" id="UP000287033">
    <property type="component" value="Unassembled WGS sequence"/>
</dbReference>
<keyword evidence="2" id="KW-1185">Reference proteome</keyword>
<protein>
    <submittedName>
        <fullName evidence="1">Uncharacterized protein</fullName>
    </submittedName>
</protein>
<name>A0A401T2V0_CHIPU</name>
<gene>
    <name evidence="1" type="ORF">chiPu_0015486</name>
</gene>
<dbReference type="AlphaFoldDB" id="A0A401T2V0"/>